<dbReference type="InterPro" id="IPR050266">
    <property type="entry name" value="AB_hydrolase_sf"/>
</dbReference>
<organism evidence="2 3">
    <name type="scientific">Paratractidigestivibacter faecalis</name>
    <dbReference type="NCBI Taxonomy" id="2292441"/>
    <lineage>
        <taxon>Bacteria</taxon>
        <taxon>Bacillati</taxon>
        <taxon>Actinomycetota</taxon>
        <taxon>Coriobacteriia</taxon>
        <taxon>Coriobacteriales</taxon>
        <taxon>Atopobiaceae</taxon>
        <taxon>Paratractidigestivibacter</taxon>
    </lineage>
</organism>
<dbReference type="Proteomes" id="UP001478817">
    <property type="component" value="Unassembled WGS sequence"/>
</dbReference>
<dbReference type="GO" id="GO:0016787">
    <property type="term" value="F:hydrolase activity"/>
    <property type="evidence" value="ECO:0007669"/>
    <property type="project" value="UniProtKB-KW"/>
</dbReference>
<dbReference type="Gene3D" id="3.40.50.1820">
    <property type="entry name" value="alpha/beta hydrolase"/>
    <property type="match status" value="1"/>
</dbReference>
<dbReference type="EMBL" id="JBBNGS010000020">
    <property type="protein sequence ID" value="MEQ2638436.1"/>
    <property type="molecule type" value="Genomic_DNA"/>
</dbReference>
<keyword evidence="3" id="KW-1185">Reference proteome</keyword>
<reference evidence="2 3" key="1">
    <citation type="submission" date="2024-04" db="EMBL/GenBank/DDBJ databases">
        <title>Human intestinal bacterial collection.</title>
        <authorList>
            <person name="Pauvert C."/>
            <person name="Hitch T.C.A."/>
            <person name="Clavel T."/>
        </authorList>
    </citation>
    <scope>NUCLEOTIDE SEQUENCE [LARGE SCALE GENOMIC DNA]</scope>
    <source>
        <strain evidence="2 3">CLA-AA-H197</strain>
    </source>
</reference>
<gene>
    <name evidence="2" type="ORF">AAAT05_08810</name>
</gene>
<dbReference type="InterPro" id="IPR000073">
    <property type="entry name" value="AB_hydrolase_1"/>
</dbReference>
<dbReference type="RefSeq" id="WP_349183132.1">
    <property type="nucleotide sequence ID" value="NZ_JBBNGS010000020.1"/>
</dbReference>
<evidence type="ECO:0000259" key="1">
    <source>
        <dbReference type="Pfam" id="PF12697"/>
    </source>
</evidence>
<feature type="domain" description="AB hydrolase-1" evidence="1">
    <location>
        <begin position="23"/>
        <end position="265"/>
    </location>
</feature>
<accession>A0ABV1IHQ8</accession>
<comment type="caution">
    <text evidence="2">The sequence shown here is derived from an EMBL/GenBank/DDBJ whole genome shotgun (WGS) entry which is preliminary data.</text>
</comment>
<dbReference type="PANTHER" id="PTHR43798">
    <property type="entry name" value="MONOACYLGLYCEROL LIPASE"/>
    <property type="match status" value="1"/>
</dbReference>
<dbReference type="Pfam" id="PF12697">
    <property type="entry name" value="Abhydrolase_6"/>
    <property type="match status" value="1"/>
</dbReference>
<protein>
    <submittedName>
        <fullName evidence="2">Alpha/beta hydrolase</fullName>
    </submittedName>
</protein>
<dbReference type="InterPro" id="IPR029058">
    <property type="entry name" value="AB_hydrolase_fold"/>
</dbReference>
<proteinExistence type="predicted"/>
<dbReference type="PANTHER" id="PTHR43798:SF6">
    <property type="entry name" value="HYDROLASE, PUTATIVE (AFU_ORTHOLOGUE AFUA_4G13070)-RELATED"/>
    <property type="match status" value="1"/>
</dbReference>
<dbReference type="PRINTS" id="PR00111">
    <property type="entry name" value="ABHYDROLASE"/>
</dbReference>
<evidence type="ECO:0000313" key="2">
    <source>
        <dbReference type="EMBL" id="MEQ2638436.1"/>
    </source>
</evidence>
<evidence type="ECO:0000313" key="3">
    <source>
        <dbReference type="Proteomes" id="UP001478817"/>
    </source>
</evidence>
<sequence length="281" mass="30615">MRFQHPGCDVHYELEGPPDGLPVLMVHGFGCQLEIMRGCMEPAVAAAKANERLLRVYVDLPGHGRSAKADLTLASSDALVACLLALMDHVAPGRPFAVAGQSFGGYLALGLATQHPGRVMGLGLVCPLTLPDLGARQVEKLELIRHDDAFLATLSDAERESFLQLAVRADHQTWERFAAEEAPGFSAANPAFMDAVDERLPLSPDVDEALAAHPFAAPALILCGRQDAMVGYRDQLRLIQHLPRCTYAVLDISGHNLQFEHPELFTSLTADWIDRLLEESH</sequence>
<dbReference type="SUPFAM" id="SSF53474">
    <property type="entry name" value="alpha/beta-Hydrolases"/>
    <property type="match status" value="1"/>
</dbReference>
<name>A0ABV1IHQ8_9ACTN</name>
<keyword evidence="2" id="KW-0378">Hydrolase</keyword>